<sequence length="295" mass="34145">MSVASLKRVSVTPKDLTITPRDRRFGRDEQTPRWWHGGDPYKTALFNCLSATFPKGEAFFVESVRKFRDVADEQLAGEIRAFTTQEVIHSREHLAFNSRAADAGYDLTELERRVEQRLALTRSRPPIVSLAATMALEHFTAMLAHELLKTPRHLAGADQASADLWRWHAVEEIEHKGVAYDTWLEATKDWTRAKRWKIKALLMLYVTRNFIVDRTAGAIELLRQDGITRVRAWIPLLWVMWGRPGVFRKVFSAWAKFFLPGFHPWNEDDRALIAGWDSEYDYRQEPPAKRVRSAV</sequence>
<dbReference type="PANTHER" id="PTHR39456:SF1">
    <property type="entry name" value="METAL-DEPENDENT HYDROLASE"/>
    <property type="match status" value="1"/>
</dbReference>
<dbReference type="RefSeq" id="WP_294171921.1">
    <property type="nucleotide sequence ID" value="NZ_CADCVZ010000009.1"/>
</dbReference>
<name>A0A6J4SH65_9SPHN</name>
<dbReference type="PIRSF" id="PIRSF007580">
    <property type="entry name" value="UCP07580"/>
    <property type="match status" value="1"/>
</dbReference>
<dbReference type="Pfam" id="PF10118">
    <property type="entry name" value="Metal_hydrol"/>
    <property type="match status" value="1"/>
</dbReference>
<reference evidence="1" key="1">
    <citation type="submission" date="2020-02" db="EMBL/GenBank/DDBJ databases">
        <authorList>
            <person name="Meier V. D."/>
        </authorList>
    </citation>
    <scope>NUCLEOTIDE SEQUENCE</scope>
    <source>
        <strain evidence="1">AVDCRST_MAG09</strain>
    </source>
</reference>
<evidence type="ECO:0000313" key="1">
    <source>
        <dbReference type="EMBL" id="CAA9495766.1"/>
    </source>
</evidence>
<protein>
    <submittedName>
        <fullName evidence="1">FF domain protein</fullName>
    </submittedName>
</protein>
<gene>
    <name evidence="1" type="ORF">AVDCRST_MAG09-302</name>
</gene>
<dbReference type="EMBL" id="CADCVZ010000009">
    <property type="protein sequence ID" value="CAA9495766.1"/>
    <property type="molecule type" value="Genomic_DNA"/>
</dbReference>
<dbReference type="InterPro" id="IPR016516">
    <property type="entry name" value="UCP07580"/>
</dbReference>
<proteinExistence type="predicted"/>
<accession>A0A6J4SH65</accession>
<organism evidence="1">
    <name type="scientific">uncultured Sphingomonas sp</name>
    <dbReference type="NCBI Taxonomy" id="158754"/>
    <lineage>
        <taxon>Bacteria</taxon>
        <taxon>Pseudomonadati</taxon>
        <taxon>Pseudomonadota</taxon>
        <taxon>Alphaproteobacteria</taxon>
        <taxon>Sphingomonadales</taxon>
        <taxon>Sphingomonadaceae</taxon>
        <taxon>Sphingomonas</taxon>
        <taxon>environmental samples</taxon>
    </lineage>
</organism>
<dbReference type="PANTHER" id="PTHR39456">
    <property type="entry name" value="METAL-DEPENDENT HYDROLASE"/>
    <property type="match status" value="1"/>
</dbReference>
<dbReference type="AlphaFoldDB" id="A0A6J4SH65"/>